<dbReference type="GO" id="GO:0016020">
    <property type="term" value="C:membrane"/>
    <property type="evidence" value="ECO:0007669"/>
    <property type="project" value="UniProtKB-SubCell"/>
</dbReference>
<dbReference type="Proteomes" id="UP000537989">
    <property type="component" value="Unassembled WGS sequence"/>
</dbReference>
<evidence type="ECO:0000256" key="7">
    <source>
        <dbReference type="ARBA" id="ARBA00022692"/>
    </source>
</evidence>
<sequence>MTSLQTEDEIYDVLIIGAGPCGLAISARLHEHTPAALFTDEEHRRFHWISKYGNKMPLKHVRSGKITAAKSPVQKPQYRMLVLDADSDTWMGRWNRLFKMYDISHLRSPMLWHVDPLDRDALLAHAYANDREDELIEIRNCVGKEVSKHGRKKNGQRACGRRQEARVDINVRERNDYYNPSTALFCDHCEKVAARYRLGPDMIRKEALEHLDYGEVEGISIDGEKLFTVTSNKVRRYARTVVLAVGPANVAKIPHIPSMPDTGKLPQTCHSMHITEFPDPLVKRRIAARRETNILVVGGGLTSAQLTDLAIRKGVTKVWHVMRGPLRIKHFDVSLDWMGKFKNAKQAQFYYADSDDERIEMIKEARGGGSITPMFHKCLKKHLAAKKLELFTETNLMDASFDTESGTWTVQTNPPVEMPAMDYMYFATGIQTDFSSLPYLETILQKHPIEGRGGFPCINNDLMWNDEVPLFMMGRLAALRLGPAAPNLGGAQVGAERVAWAIEDRLPRPGEVEAVEDHRKGYLSGHGNITRKIKCDETWPKCKRCITARRVCDGYDAPPVGSLSWDLLLRAPQPRLVPVTKAREVRSLSFFHHVVAPALSGPFDGSFWTYFVARMIHAEPAARHTVLAISQLFEDFEYSKPSVDKFAITHYNTAINILVHGPPPSTDTVLLVCVLFICVEFLRGNRAAAITHAAHGLQLLNAAGHNSRLAGTYNQISVFPTFFVEDDIGSPANGSGECPVYSSTSEAQYALDNLVLRSLGVIRSGNPYRLEKMPQKPPQELFDTQSALQKDVDAWVMAFNRLQSTRPVDDREDTASLALMTRNSLSNMWLKECLKQDEMCFDDHKDEFVQILAWARKAAEKLETRRQKPTRFTFETGFSPMLHFMVYKCRYLPLRLEALSLSQRLSSERESLWDGSLIYTLSRLIVEVEHGIDLSGEFDPNDDTLPPDSKRIRGFLFAGRQEPLIWDTTPADVVYFRMWSPESGSRQPSTTEAPQGWFTTTQNIATIGGTTDKYYTVPAQTIQIVIPTCVQTYEPDENGYLPPGTCNAHWNYYPNFSAAAVFAVLFAILTGAHIWQAARYKKSWCWVIIMAGIWETTAFTFRAISTKHQQSIGVLLVFQIFILLAPVWVNAYAYMTLGRMVHYFIPDHSLLGMPAVTLAAIFVGLDIVSFIIQLIGGSLAGPGSPPEEQLKAIHIYMGGIGLQEFFIVIFIILCIAFQRKMHEIRAEKGIKAFVASDWGKLLCALYFSLAMISVRIIYRLIEFSGGEGQNNPLVTHEIYFYILEAVPMFLALLSFNIVHPGRVMQGPLSDMPGLSSFIKDKMRGRKGKQLLDDQSASNVEMGQRYEPTKTSGPYVGEPSRYD</sequence>
<evidence type="ECO:0000256" key="12">
    <source>
        <dbReference type="ARBA" id="ARBA00023136"/>
    </source>
</evidence>
<evidence type="ECO:0000256" key="5">
    <source>
        <dbReference type="ARBA" id="ARBA00012881"/>
    </source>
</evidence>
<dbReference type="InterPro" id="IPR036188">
    <property type="entry name" value="FAD/NAD-bd_sf"/>
</dbReference>
<dbReference type="CDD" id="cd00067">
    <property type="entry name" value="GAL4"/>
    <property type="match status" value="1"/>
</dbReference>
<dbReference type="InterPro" id="IPR001138">
    <property type="entry name" value="Zn2Cys6_DnaBD"/>
</dbReference>
<keyword evidence="8" id="KW-0274">FAD</keyword>
<dbReference type="GO" id="GO:0016491">
    <property type="term" value="F:oxidoreductase activity"/>
    <property type="evidence" value="ECO:0007669"/>
    <property type="project" value="UniProtKB-KW"/>
</dbReference>
<keyword evidence="10 17" id="KW-1133">Transmembrane helix</keyword>
<evidence type="ECO:0000256" key="11">
    <source>
        <dbReference type="ARBA" id="ARBA00023002"/>
    </source>
</evidence>
<evidence type="ECO:0000313" key="19">
    <source>
        <dbReference type="Proteomes" id="UP000537989"/>
    </source>
</evidence>
<dbReference type="EC" id="1.14.13.196" evidence="5"/>
<comment type="caution">
    <text evidence="18">The sequence shown here is derived from an EMBL/GenBank/DDBJ whole genome shotgun (WGS) entry which is preliminary data.</text>
</comment>
<comment type="catalytic activity">
    <reaction evidence="14">
        <text>L-ornithine + NADPH + O2 = N(5)-hydroxy-L-ornithine + NADP(+) + H2O</text>
        <dbReference type="Rhea" id="RHEA:41508"/>
        <dbReference type="ChEBI" id="CHEBI:15377"/>
        <dbReference type="ChEBI" id="CHEBI:15379"/>
        <dbReference type="ChEBI" id="CHEBI:46911"/>
        <dbReference type="ChEBI" id="CHEBI:57783"/>
        <dbReference type="ChEBI" id="CHEBI:58349"/>
        <dbReference type="ChEBI" id="CHEBI:78275"/>
        <dbReference type="EC" id="1.14.13.196"/>
    </reaction>
</comment>
<name>A0AAN6C7V9_FUSAU</name>
<feature type="transmembrane region" description="Helical" evidence="17">
    <location>
        <begin position="1110"/>
        <end position="1129"/>
    </location>
</feature>
<keyword evidence="19" id="KW-1185">Reference proteome</keyword>
<gene>
    <name evidence="18" type="ORF">FAUST_1832</name>
</gene>
<evidence type="ECO:0000256" key="1">
    <source>
        <dbReference type="ARBA" id="ARBA00001974"/>
    </source>
</evidence>
<dbReference type="GO" id="GO:0000981">
    <property type="term" value="F:DNA-binding transcription factor activity, RNA polymerase II-specific"/>
    <property type="evidence" value="ECO:0007669"/>
    <property type="project" value="InterPro"/>
</dbReference>
<dbReference type="Gene3D" id="3.50.50.60">
    <property type="entry name" value="FAD/NAD(P)-binding domain"/>
    <property type="match status" value="2"/>
</dbReference>
<evidence type="ECO:0000256" key="13">
    <source>
        <dbReference type="ARBA" id="ARBA00023242"/>
    </source>
</evidence>
<feature type="transmembrane region" description="Helical" evidence="17">
    <location>
        <begin position="1195"/>
        <end position="1217"/>
    </location>
</feature>
<dbReference type="Pfam" id="PF04479">
    <property type="entry name" value="RTA1"/>
    <property type="match status" value="1"/>
</dbReference>
<evidence type="ECO:0000256" key="3">
    <source>
        <dbReference type="ARBA" id="ARBA00004924"/>
    </source>
</evidence>
<organism evidence="18 19">
    <name type="scientific">Fusarium austroamericanum</name>
    <dbReference type="NCBI Taxonomy" id="282268"/>
    <lineage>
        <taxon>Eukaryota</taxon>
        <taxon>Fungi</taxon>
        <taxon>Dikarya</taxon>
        <taxon>Ascomycota</taxon>
        <taxon>Pezizomycotina</taxon>
        <taxon>Sordariomycetes</taxon>
        <taxon>Hypocreomycetidae</taxon>
        <taxon>Hypocreales</taxon>
        <taxon>Nectriaceae</taxon>
        <taxon>Fusarium</taxon>
    </lineage>
</organism>
<comment type="catalytic activity">
    <reaction evidence="15">
        <text>L-ornithine + NADH + O2 = N(5)-hydroxy-L-ornithine + NAD(+) + H2O</text>
        <dbReference type="Rhea" id="RHEA:41512"/>
        <dbReference type="ChEBI" id="CHEBI:15377"/>
        <dbReference type="ChEBI" id="CHEBI:15379"/>
        <dbReference type="ChEBI" id="CHEBI:46911"/>
        <dbReference type="ChEBI" id="CHEBI:57540"/>
        <dbReference type="ChEBI" id="CHEBI:57945"/>
        <dbReference type="ChEBI" id="CHEBI:78275"/>
        <dbReference type="EC" id="1.14.13.196"/>
    </reaction>
</comment>
<evidence type="ECO:0000256" key="2">
    <source>
        <dbReference type="ARBA" id="ARBA00004141"/>
    </source>
</evidence>
<comment type="subcellular location">
    <subcellularLocation>
        <location evidence="2">Membrane</location>
        <topology evidence="2">Multi-pass membrane protein</topology>
    </subcellularLocation>
</comment>
<evidence type="ECO:0000256" key="14">
    <source>
        <dbReference type="ARBA" id="ARBA00047598"/>
    </source>
</evidence>
<evidence type="ECO:0000256" key="6">
    <source>
        <dbReference type="ARBA" id="ARBA00022630"/>
    </source>
</evidence>
<dbReference type="InterPro" id="IPR007568">
    <property type="entry name" value="RTA1"/>
</dbReference>
<dbReference type="PANTHER" id="PTHR38663">
    <property type="match status" value="1"/>
</dbReference>
<evidence type="ECO:0000256" key="10">
    <source>
        <dbReference type="ARBA" id="ARBA00022989"/>
    </source>
</evidence>
<keyword evidence="9" id="KW-0521">NADP</keyword>
<feature type="transmembrane region" description="Helical" evidence="17">
    <location>
        <begin position="1238"/>
        <end position="1258"/>
    </location>
</feature>
<evidence type="ECO:0000256" key="4">
    <source>
        <dbReference type="ARBA" id="ARBA00007588"/>
    </source>
</evidence>
<protein>
    <recommendedName>
        <fullName evidence="5">L-ornithine N(5)-monooxygenase [NAD(P)H]</fullName>
        <ecNumber evidence="5">1.14.13.196</ecNumber>
    </recommendedName>
</protein>
<evidence type="ECO:0000256" key="8">
    <source>
        <dbReference type="ARBA" id="ARBA00022827"/>
    </source>
</evidence>
<dbReference type="GO" id="GO:0008270">
    <property type="term" value="F:zinc ion binding"/>
    <property type="evidence" value="ECO:0007669"/>
    <property type="project" value="InterPro"/>
</dbReference>
<dbReference type="SUPFAM" id="SSF51905">
    <property type="entry name" value="FAD/NAD(P)-binding domain"/>
    <property type="match status" value="1"/>
</dbReference>
<comment type="cofactor">
    <cofactor evidence="1">
        <name>FAD</name>
        <dbReference type="ChEBI" id="CHEBI:57692"/>
    </cofactor>
</comment>
<evidence type="ECO:0000256" key="15">
    <source>
        <dbReference type="ARBA" id="ARBA00049248"/>
    </source>
</evidence>
<accession>A0AAN6C7V9</accession>
<comment type="similarity">
    <text evidence="4">Belongs to the lysine N(6)-hydroxylase/L-ornithine N(5)-oxygenase family.</text>
</comment>
<evidence type="ECO:0000313" key="18">
    <source>
        <dbReference type="EMBL" id="KAF5245357.1"/>
    </source>
</evidence>
<keyword evidence="13" id="KW-0539">Nucleus</keyword>
<dbReference type="PANTHER" id="PTHR38663:SF1">
    <property type="entry name" value="L-ORNITHINE N(5)-MONOOXYGENASE"/>
    <property type="match status" value="1"/>
</dbReference>
<dbReference type="Pfam" id="PF13434">
    <property type="entry name" value="Lys_Orn_oxgnase"/>
    <property type="match status" value="1"/>
</dbReference>
<proteinExistence type="inferred from homology"/>
<evidence type="ECO:0000256" key="17">
    <source>
        <dbReference type="SAM" id="Phobius"/>
    </source>
</evidence>
<feature type="region of interest" description="Disordered" evidence="16">
    <location>
        <begin position="1325"/>
        <end position="1362"/>
    </location>
</feature>
<feature type="transmembrane region" description="Helical" evidence="17">
    <location>
        <begin position="1278"/>
        <end position="1298"/>
    </location>
</feature>
<keyword evidence="6" id="KW-0285">Flavoprotein</keyword>
<feature type="transmembrane region" description="Helical" evidence="17">
    <location>
        <begin position="1052"/>
        <end position="1072"/>
    </location>
</feature>
<dbReference type="InterPro" id="IPR025700">
    <property type="entry name" value="Lys/Orn_oxygenase"/>
</dbReference>
<evidence type="ECO:0000256" key="9">
    <source>
        <dbReference type="ARBA" id="ARBA00022857"/>
    </source>
</evidence>
<comment type="pathway">
    <text evidence="3">Siderophore biosynthesis.</text>
</comment>
<keyword evidence="11" id="KW-0560">Oxidoreductase</keyword>
<evidence type="ECO:0000256" key="16">
    <source>
        <dbReference type="SAM" id="MobiDB-lite"/>
    </source>
</evidence>
<reference evidence="18 19" key="1">
    <citation type="submission" date="2020-02" db="EMBL/GenBank/DDBJ databases">
        <title>Identification and distribution of gene clusters putatively required for synthesis of sphingolipid metabolism inhibitors in phylogenetically diverse species of the filamentous fungus Fusarium.</title>
        <authorList>
            <person name="Kim H.-S."/>
            <person name="Busman M."/>
            <person name="Brown D.W."/>
            <person name="Divon H."/>
            <person name="Uhlig S."/>
            <person name="Proctor R.H."/>
        </authorList>
    </citation>
    <scope>NUCLEOTIDE SEQUENCE [LARGE SCALE GENOMIC DNA]</scope>
    <source>
        <strain evidence="18 19">NRRL 2903</strain>
    </source>
</reference>
<dbReference type="EMBL" id="JAAMOD010000040">
    <property type="protein sequence ID" value="KAF5245357.1"/>
    <property type="molecule type" value="Genomic_DNA"/>
</dbReference>
<keyword evidence="12 17" id="KW-0472">Membrane</keyword>
<feature type="transmembrane region" description="Helical" evidence="17">
    <location>
        <begin position="1150"/>
        <end position="1175"/>
    </location>
</feature>
<feature type="transmembrane region" description="Helical" evidence="17">
    <location>
        <begin position="1084"/>
        <end position="1104"/>
    </location>
</feature>
<keyword evidence="7 17" id="KW-0812">Transmembrane</keyword>